<dbReference type="AlphaFoldDB" id="A0A3N2DMS1"/>
<comment type="caution">
    <text evidence="1">The sequence shown here is derived from an EMBL/GenBank/DDBJ whole genome shotgun (WGS) entry which is preliminary data.</text>
</comment>
<name>A0A3N2DMS1_9GAMM</name>
<gene>
    <name evidence="1" type="ORF">EDC56_1524</name>
</gene>
<protein>
    <submittedName>
        <fullName evidence="1">Uncharacterized protein</fullName>
    </submittedName>
</protein>
<dbReference type="EMBL" id="RKHR01000004">
    <property type="protein sequence ID" value="ROS01098.1"/>
    <property type="molecule type" value="Genomic_DNA"/>
</dbReference>
<accession>A0A3N2DMS1</accession>
<proteinExistence type="predicted"/>
<dbReference type="Proteomes" id="UP000275394">
    <property type="component" value="Unassembled WGS sequence"/>
</dbReference>
<sequence>MLIRFGEELKELPDEIAIAILSDPSTDDDLSLMSTREINTIVHGCLGITTDNEEVFEDNIQVWKDFFFRSMGPDDRQEQAKVLLEKYRREISETEIGVIPIEDMF</sequence>
<dbReference type="OrthoDB" id="9997541at2"/>
<organism evidence="1 2">
    <name type="scientific">Sinobacterium caligoides</name>
    <dbReference type="NCBI Taxonomy" id="933926"/>
    <lineage>
        <taxon>Bacteria</taxon>
        <taxon>Pseudomonadati</taxon>
        <taxon>Pseudomonadota</taxon>
        <taxon>Gammaproteobacteria</taxon>
        <taxon>Cellvibrionales</taxon>
        <taxon>Spongiibacteraceae</taxon>
        <taxon>Sinobacterium</taxon>
    </lineage>
</organism>
<keyword evidence="2" id="KW-1185">Reference proteome</keyword>
<dbReference type="RefSeq" id="WP_123711928.1">
    <property type="nucleotide sequence ID" value="NZ_RKHR01000004.1"/>
</dbReference>
<reference evidence="1 2" key="1">
    <citation type="submission" date="2018-11" db="EMBL/GenBank/DDBJ databases">
        <title>Genomic Encyclopedia of Type Strains, Phase IV (KMG-IV): sequencing the most valuable type-strain genomes for metagenomic binning, comparative biology and taxonomic classification.</title>
        <authorList>
            <person name="Goeker M."/>
        </authorList>
    </citation>
    <scope>NUCLEOTIDE SEQUENCE [LARGE SCALE GENOMIC DNA]</scope>
    <source>
        <strain evidence="1 2">DSM 100316</strain>
    </source>
</reference>
<evidence type="ECO:0000313" key="2">
    <source>
        <dbReference type="Proteomes" id="UP000275394"/>
    </source>
</evidence>
<evidence type="ECO:0000313" key="1">
    <source>
        <dbReference type="EMBL" id="ROS01098.1"/>
    </source>
</evidence>